<keyword evidence="3" id="KW-0540">Nuclease</keyword>
<dbReference type="InterPro" id="IPR014001">
    <property type="entry name" value="Helicase_ATP-bd"/>
</dbReference>
<proteinExistence type="inferred from homology"/>
<comment type="caution">
    <text evidence="12">The sequence shown here is derived from an EMBL/GenBank/DDBJ whole genome shotgun (WGS) entry which is preliminary data.</text>
</comment>
<dbReference type="SUPFAM" id="SSF52540">
    <property type="entry name" value="P-loop containing nucleoside triphosphate hydrolases"/>
    <property type="match status" value="1"/>
</dbReference>
<evidence type="ECO:0000256" key="3">
    <source>
        <dbReference type="ARBA" id="ARBA00022722"/>
    </source>
</evidence>
<dbReference type="GO" id="GO:0003676">
    <property type="term" value="F:nucleic acid binding"/>
    <property type="evidence" value="ECO:0007669"/>
    <property type="project" value="InterPro"/>
</dbReference>
<evidence type="ECO:0000256" key="1">
    <source>
        <dbReference type="ARBA" id="ARBA00006847"/>
    </source>
</evidence>
<dbReference type="GO" id="GO:0005829">
    <property type="term" value="C:cytosol"/>
    <property type="evidence" value="ECO:0007669"/>
    <property type="project" value="TreeGrafter"/>
</dbReference>
<accession>A0A2P7Q334</accession>
<dbReference type="InterPro" id="IPR006474">
    <property type="entry name" value="Helicase_Cas3_CRISPR-ass_core"/>
</dbReference>
<dbReference type="Gene3D" id="1.10.3210.30">
    <property type="match status" value="1"/>
</dbReference>
<keyword evidence="7" id="KW-0347">Helicase</keyword>
<dbReference type="CDD" id="cd09641">
    <property type="entry name" value="Cas3''_I"/>
    <property type="match status" value="1"/>
</dbReference>
<protein>
    <recommendedName>
        <fullName evidence="11">HD Cas3-type domain-containing protein</fullName>
    </recommendedName>
</protein>
<dbReference type="InterPro" id="IPR050079">
    <property type="entry name" value="DEAD_box_RNA_helicase"/>
</dbReference>
<dbReference type="GO" id="GO:0046872">
    <property type="term" value="F:metal ion binding"/>
    <property type="evidence" value="ECO:0007669"/>
    <property type="project" value="UniProtKB-KW"/>
</dbReference>
<keyword evidence="5" id="KW-0547">Nucleotide-binding</keyword>
<dbReference type="NCBIfam" id="TIGR01587">
    <property type="entry name" value="cas3_core"/>
    <property type="match status" value="1"/>
</dbReference>
<evidence type="ECO:0000256" key="5">
    <source>
        <dbReference type="ARBA" id="ARBA00022741"/>
    </source>
</evidence>
<dbReference type="AlphaFoldDB" id="A0A2P7Q334"/>
<reference evidence="12" key="1">
    <citation type="thesis" date="2015" institute="Rutgers" country="The State University of New Jersey, 14 College Farm Rd., New Brunswick, NJ, USA">
        <title>Ammonia toxicity in bacteria and its implications for treatment of and resource recovery from highly nitrogenous organic wastes.</title>
        <authorList>
            <person name="Luther A.K."/>
        </authorList>
    </citation>
    <scope>NUCLEOTIDE SEQUENCE</scope>
    <source>
        <strain evidence="12">RT-10B</strain>
    </source>
</reference>
<comment type="similarity">
    <text evidence="2">In the central section; belongs to the CRISPR-associated helicase Cas3 family.</text>
</comment>
<evidence type="ECO:0000256" key="6">
    <source>
        <dbReference type="ARBA" id="ARBA00022801"/>
    </source>
</evidence>
<dbReference type="InterPro" id="IPR011545">
    <property type="entry name" value="DEAD/DEAH_box_helicase_dom"/>
</dbReference>
<dbReference type="PANTHER" id="PTHR47959">
    <property type="entry name" value="ATP-DEPENDENT RNA HELICASE RHLE-RELATED"/>
    <property type="match status" value="1"/>
</dbReference>
<organism evidence="12 13">
    <name type="scientific">Peptostreptococcus russellii</name>
    <dbReference type="NCBI Taxonomy" id="215200"/>
    <lineage>
        <taxon>Bacteria</taxon>
        <taxon>Bacillati</taxon>
        <taxon>Bacillota</taxon>
        <taxon>Clostridia</taxon>
        <taxon>Peptostreptococcales</taxon>
        <taxon>Peptostreptococcaceae</taxon>
        <taxon>Peptostreptococcus</taxon>
    </lineage>
</organism>
<evidence type="ECO:0000256" key="8">
    <source>
        <dbReference type="ARBA" id="ARBA00022840"/>
    </source>
</evidence>
<keyword evidence="8" id="KW-0067">ATP-binding</keyword>
<dbReference type="GO" id="GO:0016787">
    <property type="term" value="F:hydrolase activity"/>
    <property type="evidence" value="ECO:0007669"/>
    <property type="project" value="UniProtKB-KW"/>
</dbReference>
<evidence type="ECO:0000256" key="7">
    <source>
        <dbReference type="ARBA" id="ARBA00022806"/>
    </source>
</evidence>
<feature type="coiled-coil region" evidence="10">
    <location>
        <begin position="132"/>
        <end position="166"/>
    </location>
</feature>
<dbReference type="InterPro" id="IPR038257">
    <property type="entry name" value="CRISPR-assoc_Cas3_HD_sf"/>
</dbReference>
<dbReference type="NCBIfam" id="TIGR01596">
    <property type="entry name" value="cas3_HD"/>
    <property type="match status" value="1"/>
</dbReference>
<keyword evidence="9" id="KW-0051">Antiviral defense</keyword>
<keyword evidence="10" id="KW-0175">Coiled coil</keyword>
<sequence length="794" mass="93101">MDYLYVGDYLAKPDETIKEHTEELLKRKSELISNGYLTDKKEIEMLEKAIKLHDIGKFNSHFQNRLIKGGNFNLQIEVPHNILSYYISDTDKSEFIVDKAVIDHHSYDDNFKVGYDEPLELVKRDILELYNIDELNLSADEKKEFISKLKKEIKKKRNYLNKIKSKTNDLIDNGDLTPVKILGLLKKCDYSASAHMPIEYPADFLENKLDEMMNRWKCENNSSWNELQKFCIEKREENIIAIASTGMGKTEGALLWIGDNKGFFILPLKTAINSIYKRVVDSVVSGEDINKRVALLHGDSMNIYQGTDKKNDITDIISYYNESKRFSMPLNISTPDQLFDFIFKSKGYELKYAMMSYSKVVIDEIQAYSPDLLASMILGIQKIIDIGGKVSIFTATFPPFIKDLLMKTKKNGKIVDKYRFEEAKFVTEVDRHNVKVIEEELNSKDIIKHYQENNSDHKKYLIVCNTVKNAQKIYEDLKNEGFENINILHSKFIKKDRSEKEDKIMDTGSTFLENGEFNNKDEIWISTQIVEASLDIDFDYLFTELSDLNSFFQRLGRVNRKGKKSIDKFNSFIYTEIDNKLLINIYKETGFIDEGLYKLSKEALLEFKEGVLTERKKQEMIEEYFTTEKVVAKESRFMDKYWETYNYYEDLNEFELSNKIVNRKFRNIISFDVFPVDIEKGLINKEEIEEIISQIEENNEKIYTCENKEERKGIILKGYELKDKLMQYTVSVGIYDINKGDLENAEKIEISKHRFIRKANCHYNEKGFQRLNKEDYDNCANSKKEKEEEFDSFI</sequence>
<dbReference type="GO" id="GO:0004518">
    <property type="term" value="F:nuclease activity"/>
    <property type="evidence" value="ECO:0007669"/>
    <property type="project" value="UniProtKB-KW"/>
</dbReference>
<dbReference type="Proteomes" id="UP000241434">
    <property type="component" value="Unassembled WGS sequence"/>
</dbReference>
<gene>
    <name evidence="12" type="ORF">UF10_00615</name>
</gene>
<evidence type="ECO:0000313" key="12">
    <source>
        <dbReference type="EMBL" id="PSJ32360.1"/>
    </source>
</evidence>
<name>A0A2P7Q334_9FIRM</name>
<dbReference type="InterPro" id="IPR054712">
    <property type="entry name" value="Cas3-like_dom"/>
</dbReference>
<comment type="similarity">
    <text evidence="1">In the N-terminal section; belongs to the CRISPR-associated nuclease Cas3-HD family.</text>
</comment>
<evidence type="ECO:0000256" key="9">
    <source>
        <dbReference type="ARBA" id="ARBA00023118"/>
    </source>
</evidence>
<evidence type="ECO:0000256" key="10">
    <source>
        <dbReference type="SAM" id="Coils"/>
    </source>
</evidence>
<evidence type="ECO:0000259" key="11">
    <source>
        <dbReference type="PROSITE" id="PS51643"/>
    </source>
</evidence>
<dbReference type="EMBL" id="JYGE01000001">
    <property type="protein sequence ID" value="PSJ32360.1"/>
    <property type="molecule type" value="Genomic_DNA"/>
</dbReference>
<evidence type="ECO:0000256" key="4">
    <source>
        <dbReference type="ARBA" id="ARBA00022723"/>
    </source>
</evidence>
<dbReference type="Gene3D" id="3.40.50.300">
    <property type="entry name" value="P-loop containing nucleotide triphosphate hydrolases"/>
    <property type="match status" value="2"/>
</dbReference>
<dbReference type="PROSITE" id="PS51643">
    <property type="entry name" value="HD_CAS3"/>
    <property type="match status" value="1"/>
</dbReference>
<dbReference type="GO" id="GO:0005524">
    <property type="term" value="F:ATP binding"/>
    <property type="evidence" value="ECO:0007669"/>
    <property type="project" value="UniProtKB-KW"/>
</dbReference>
<dbReference type="InterPro" id="IPR006483">
    <property type="entry name" value="CRISPR-assoc_Cas3_HD"/>
</dbReference>
<keyword evidence="6" id="KW-0378">Hydrolase</keyword>
<dbReference type="PANTHER" id="PTHR47959:SF16">
    <property type="entry name" value="CRISPR-ASSOCIATED NUCLEASE_HELICASE CAS3-RELATED"/>
    <property type="match status" value="1"/>
</dbReference>
<evidence type="ECO:0000256" key="2">
    <source>
        <dbReference type="ARBA" id="ARBA00009046"/>
    </source>
</evidence>
<dbReference type="InterPro" id="IPR027417">
    <property type="entry name" value="P-loop_NTPase"/>
</dbReference>
<keyword evidence="13" id="KW-1185">Reference proteome</keyword>
<feature type="domain" description="HD Cas3-type" evidence="11">
    <location>
        <begin position="10"/>
        <end position="191"/>
    </location>
</feature>
<dbReference type="GO" id="GO:0051607">
    <property type="term" value="P:defense response to virus"/>
    <property type="evidence" value="ECO:0007669"/>
    <property type="project" value="UniProtKB-KW"/>
</dbReference>
<dbReference type="Pfam" id="PF00270">
    <property type="entry name" value="DEAD"/>
    <property type="match status" value="1"/>
</dbReference>
<keyword evidence="4" id="KW-0479">Metal-binding</keyword>
<dbReference type="GO" id="GO:0003724">
    <property type="term" value="F:RNA helicase activity"/>
    <property type="evidence" value="ECO:0007669"/>
    <property type="project" value="TreeGrafter"/>
</dbReference>
<evidence type="ECO:0000313" key="13">
    <source>
        <dbReference type="Proteomes" id="UP000241434"/>
    </source>
</evidence>
<dbReference type="Pfam" id="PF22590">
    <property type="entry name" value="Cas3-like_C_2"/>
    <property type="match status" value="1"/>
</dbReference>
<dbReference type="SMART" id="SM00487">
    <property type="entry name" value="DEXDc"/>
    <property type="match status" value="1"/>
</dbReference>